<dbReference type="CDD" id="cd00136">
    <property type="entry name" value="PDZ_canonical"/>
    <property type="match status" value="1"/>
</dbReference>
<dbReference type="InterPro" id="IPR050614">
    <property type="entry name" value="Synaptic_Scaffolding_LAP-MAGUK"/>
</dbReference>
<feature type="region of interest" description="Disordered" evidence="1">
    <location>
        <begin position="141"/>
        <end position="207"/>
    </location>
</feature>
<comment type="caution">
    <text evidence="3">The sequence shown here is derived from an EMBL/GenBank/DDBJ whole genome shotgun (WGS) entry which is preliminary data.</text>
</comment>
<evidence type="ECO:0000313" key="4">
    <source>
        <dbReference type="Proteomes" id="UP001234178"/>
    </source>
</evidence>
<gene>
    <name evidence="3" type="ORF">OUZ56_019807</name>
</gene>
<dbReference type="PANTHER" id="PTHR23119">
    <property type="entry name" value="DISCS LARGE"/>
    <property type="match status" value="1"/>
</dbReference>
<evidence type="ECO:0000256" key="1">
    <source>
        <dbReference type="SAM" id="MobiDB-lite"/>
    </source>
</evidence>
<protein>
    <recommendedName>
        <fullName evidence="2">PDZ domain-containing protein</fullName>
    </recommendedName>
</protein>
<dbReference type="Proteomes" id="UP001234178">
    <property type="component" value="Unassembled WGS sequence"/>
</dbReference>
<dbReference type="PROSITE" id="PS50106">
    <property type="entry name" value="PDZ"/>
    <property type="match status" value="4"/>
</dbReference>
<feature type="compositionally biased region" description="Polar residues" evidence="1">
    <location>
        <begin position="197"/>
        <end position="207"/>
    </location>
</feature>
<feature type="compositionally biased region" description="Polar residues" evidence="1">
    <location>
        <begin position="271"/>
        <end position="281"/>
    </location>
</feature>
<feature type="compositionally biased region" description="Polar residues" evidence="1">
    <location>
        <begin position="791"/>
        <end position="802"/>
    </location>
</feature>
<feature type="domain" description="PDZ" evidence="2">
    <location>
        <begin position="304"/>
        <end position="389"/>
    </location>
</feature>
<feature type="region of interest" description="Disordered" evidence="1">
    <location>
        <begin position="269"/>
        <end position="297"/>
    </location>
</feature>
<feature type="region of interest" description="Disordered" evidence="1">
    <location>
        <begin position="780"/>
        <end position="809"/>
    </location>
</feature>
<feature type="compositionally biased region" description="Basic and acidic residues" evidence="1">
    <location>
        <begin position="148"/>
        <end position="158"/>
    </location>
</feature>
<sequence>MSRRLPRASSSQQRRRSYVELQEEEVHELRVERRKWNRQHGLGLTVAGGGGSFPYRGREEGIFVAKLVPGGAADEAGLKLDDEIISINGVYCSDLEHHQAVDLLRNSGGDLYVRVLRKISRLVESAVPLATNMAPLIRSRSSYQLNSARREENGRSRTPDPQMRRRSYSQRADDIYPPTPMEETGYLRPRTPPLRRMSTSHQVEPSSITPYSSRALQHTPHLDSTGVHFHPYCFACNPSVVHLNPSHIPQLPSITSFPTEHIYATPDHTDNYPSPTPSQRFRSSRPAATWVDDESEEEDTNRFTVRLERDEVTGLGFIVSTRDGHAHSEGVYISGIIKDGVADRSGMLMVGDRILSINGLDVEKSHHKEVVTLLSRSKPYVQLELERDPSANYPEMFDSENEQEQFNATRRSTLRSSMSHHSEPWQTNYTQINHNPTPRAAMPLKSSLKSSSRRSAPMATPLRQHPRYPSPSPSPPDPPRRSSSASMNFAMKPADPNDLKLNELQFPPPPTELGRFRESITKNTLTETVVTRVTTNQKGQRPVITEDVVIRKDMGARLGLRIAGGKDSSCIPFGVDEPGIFISRVIPHGTAGRSGRLRIGDRLLKINGNEVSDWTHHEVIRTLSQPTQQIILTVRHDPQPDGLEEILVQRKDDEQFGIKIIGGVLEQDSYCGKKYDSGIFVSKVHRGGAIARDGRVKVGMRLLEVNGTNVIGVTRREAIEAFRRAGHVLRLMVCDGWSADTKAVDSDDVMSNQSSVMSNSSWSDRTGNANFIRHQSIHGAKQPNGLPAHLNESSSARSTPTLSKKKHVGVKLPDLRGSKHFPKRQSFTESDDVKTTTIVMSKMTVDKPDKEVFDEC</sequence>
<dbReference type="CDD" id="cd06701">
    <property type="entry name" value="PDZ4_Scribble-like"/>
    <property type="match status" value="1"/>
</dbReference>
<dbReference type="InterPro" id="IPR001478">
    <property type="entry name" value="PDZ"/>
</dbReference>
<dbReference type="SMART" id="SM00228">
    <property type="entry name" value="PDZ"/>
    <property type="match status" value="4"/>
</dbReference>
<evidence type="ECO:0000313" key="3">
    <source>
        <dbReference type="EMBL" id="KAK4010676.1"/>
    </source>
</evidence>
<dbReference type="Pfam" id="PF00595">
    <property type="entry name" value="PDZ"/>
    <property type="match status" value="4"/>
</dbReference>
<feature type="compositionally biased region" description="Pro residues" evidence="1">
    <location>
        <begin position="468"/>
        <end position="477"/>
    </location>
</feature>
<dbReference type="SUPFAM" id="SSF50156">
    <property type="entry name" value="PDZ domain-like"/>
    <property type="match status" value="4"/>
</dbReference>
<feature type="domain" description="PDZ" evidence="2">
    <location>
        <begin position="547"/>
        <end position="638"/>
    </location>
</feature>
<feature type="compositionally biased region" description="Low complexity" evidence="1">
    <location>
        <begin position="441"/>
        <end position="458"/>
    </location>
</feature>
<dbReference type="Gene3D" id="2.30.42.10">
    <property type="match status" value="4"/>
</dbReference>
<feature type="region of interest" description="Disordered" evidence="1">
    <location>
        <begin position="391"/>
        <end position="498"/>
    </location>
</feature>
<dbReference type="EMBL" id="JAOYFB010000003">
    <property type="protein sequence ID" value="KAK4010676.1"/>
    <property type="molecule type" value="Genomic_DNA"/>
</dbReference>
<dbReference type="PANTHER" id="PTHR23119:SF44">
    <property type="entry name" value="PROTEIN LAP4"/>
    <property type="match status" value="1"/>
</dbReference>
<dbReference type="CDD" id="cd06702">
    <property type="entry name" value="PDZ3_Scribble-like"/>
    <property type="match status" value="1"/>
</dbReference>
<keyword evidence="4" id="KW-1185">Reference proteome</keyword>
<dbReference type="InterPro" id="IPR036034">
    <property type="entry name" value="PDZ_sf"/>
</dbReference>
<feature type="domain" description="PDZ" evidence="2">
    <location>
        <begin position="645"/>
        <end position="733"/>
    </location>
</feature>
<feature type="domain" description="PDZ" evidence="2">
    <location>
        <begin position="28"/>
        <end position="119"/>
    </location>
</feature>
<evidence type="ECO:0000259" key="2">
    <source>
        <dbReference type="PROSITE" id="PS50106"/>
    </source>
</evidence>
<organism evidence="3 4">
    <name type="scientific">Daphnia magna</name>
    <dbReference type="NCBI Taxonomy" id="35525"/>
    <lineage>
        <taxon>Eukaryota</taxon>
        <taxon>Metazoa</taxon>
        <taxon>Ecdysozoa</taxon>
        <taxon>Arthropoda</taxon>
        <taxon>Crustacea</taxon>
        <taxon>Branchiopoda</taxon>
        <taxon>Diplostraca</taxon>
        <taxon>Cladocera</taxon>
        <taxon>Anomopoda</taxon>
        <taxon>Daphniidae</taxon>
        <taxon>Daphnia</taxon>
    </lineage>
</organism>
<reference evidence="3 4" key="1">
    <citation type="journal article" date="2023" name="Nucleic Acids Res.">
        <title>The hologenome of Daphnia magna reveals possible DNA methylation and microbiome-mediated evolution of the host genome.</title>
        <authorList>
            <person name="Chaturvedi A."/>
            <person name="Li X."/>
            <person name="Dhandapani V."/>
            <person name="Marshall H."/>
            <person name="Kissane S."/>
            <person name="Cuenca-Cambronero M."/>
            <person name="Asole G."/>
            <person name="Calvet F."/>
            <person name="Ruiz-Romero M."/>
            <person name="Marangio P."/>
            <person name="Guigo R."/>
            <person name="Rago D."/>
            <person name="Mirbahai L."/>
            <person name="Eastwood N."/>
            <person name="Colbourne J.K."/>
            <person name="Zhou J."/>
            <person name="Mallon E."/>
            <person name="Orsini L."/>
        </authorList>
    </citation>
    <scope>NUCLEOTIDE SEQUENCE [LARGE SCALE GENOMIC DNA]</scope>
    <source>
        <strain evidence="3">LRV0_1</strain>
    </source>
</reference>
<name>A0ABQ9ZCQ8_9CRUS</name>
<proteinExistence type="predicted"/>
<feature type="compositionally biased region" description="Polar residues" evidence="1">
    <location>
        <begin position="404"/>
        <end position="436"/>
    </location>
</feature>
<accession>A0ABQ9ZCQ8</accession>